<keyword evidence="3" id="KW-0779">Telomere</keyword>
<dbReference type="GO" id="GO:0003691">
    <property type="term" value="F:double-stranded telomeric DNA binding"/>
    <property type="evidence" value="ECO:0007669"/>
    <property type="project" value="TreeGrafter"/>
</dbReference>
<evidence type="ECO:0000256" key="7">
    <source>
        <dbReference type="SAM" id="MobiDB-lite"/>
    </source>
</evidence>
<dbReference type="GO" id="GO:0098505">
    <property type="term" value="F:G-rich strand telomeric DNA binding"/>
    <property type="evidence" value="ECO:0007669"/>
    <property type="project" value="TreeGrafter"/>
</dbReference>
<keyword evidence="6" id="KW-0131">Cell cycle</keyword>
<dbReference type="SUPFAM" id="SSF46689">
    <property type="entry name" value="Homeodomain-like"/>
    <property type="match status" value="1"/>
</dbReference>
<reference evidence="11" key="2">
    <citation type="submission" date="2017-12" db="EMBL/GenBank/DDBJ databases">
        <title>Genome sequence of the Bar-tailed Godwit (Limosa lapponica baueri).</title>
        <authorList>
            <person name="Lima N.C.B."/>
            <person name="Parody-Merino A.M."/>
            <person name="Battley P.F."/>
            <person name="Fidler A.E."/>
            <person name="Prosdocimi F."/>
        </authorList>
    </citation>
    <scope>NUCLEOTIDE SEQUENCE [LARGE SCALE GENOMIC DNA]</scope>
</reference>
<feature type="domain" description="Myb-like" evidence="8">
    <location>
        <begin position="94"/>
        <end position="143"/>
    </location>
</feature>
<dbReference type="GO" id="GO:0031627">
    <property type="term" value="P:telomeric loop formation"/>
    <property type="evidence" value="ECO:0007669"/>
    <property type="project" value="TreeGrafter"/>
</dbReference>
<comment type="subcellular location">
    <subcellularLocation>
        <location evidence="1">Chromosome</location>
        <location evidence="1">Telomere</location>
    </subcellularLocation>
</comment>
<evidence type="ECO:0000256" key="4">
    <source>
        <dbReference type="ARBA" id="ARBA00023125"/>
    </source>
</evidence>
<keyword evidence="4" id="KW-0238">DNA-binding</keyword>
<feature type="compositionally biased region" description="Polar residues" evidence="7">
    <location>
        <begin position="7"/>
        <end position="27"/>
    </location>
</feature>
<evidence type="ECO:0000259" key="8">
    <source>
        <dbReference type="PROSITE" id="PS50090"/>
    </source>
</evidence>
<dbReference type="GO" id="GO:0032210">
    <property type="term" value="P:regulation of telomere maintenance via telomerase"/>
    <property type="evidence" value="ECO:0007669"/>
    <property type="project" value="TreeGrafter"/>
</dbReference>
<keyword evidence="2" id="KW-0158">Chromosome</keyword>
<dbReference type="InterPro" id="IPR030657">
    <property type="entry name" value="TERF2"/>
</dbReference>
<organism evidence="10 11">
    <name type="scientific">Limosa lapponica baueri</name>
    <dbReference type="NCBI Taxonomy" id="1758121"/>
    <lineage>
        <taxon>Eukaryota</taxon>
        <taxon>Metazoa</taxon>
        <taxon>Chordata</taxon>
        <taxon>Craniata</taxon>
        <taxon>Vertebrata</taxon>
        <taxon>Euteleostomi</taxon>
        <taxon>Archelosauria</taxon>
        <taxon>Archosauria</taxon>
        <taxon>Dinosauria</taxon>
        <taxon>Saurischia</taxon>
        <taxon>Theropoda</taxon>
        <taxon>Coelurosauria</taxon>
        <taxon>Aves</taxon>
        <taxon>Neognathae</taxon>
        <taxon>Neoaves</taxon>
        <taxon>Charadriiformes</taxon>
        <taxon>Scolopacidae</taxon>
        <taxon>Limosa</taxon>
    </lineage>
</organism>
<evidence type="ECO:0000259" key="9">
    <source>
        <dbReference type="PROSITE" id="PS51294"/>
    </source>
</evidence>
<evidence type="ECO:0000256" key="3">
    <source>
        <dbReference type="ARBA" id="ARBA00022895"/>
    </source>
</evidence>
<dbReference type="Pfam" id="PF00249">
    <property type="entry name" value="Myb_DNA-binding"/>
    <property type="match status" value="1"/>
</dbReference>
<evidence type="ECO:0000256" key="6">
    <source>
        <dbReference type="ARBA" id="ARBA00023306"/>
    </source>
</evidence>
<dbReference type="FunFam" id="1.10.10.60:FF:000129">
    <property type="entry name" value="Telomeric repeat-binding factor 2"/>
    <property type="match status" value="1"/>
</dbReference>
<keyword evidence="11" id="KW-1185">Reference proteome</keyword>
<dbReference type="EMBL" id="KZ511102">
    <property type="protein sequence ID" value="PKU32591.1"/>
    <property type="molecule type" value="Genomic_DNA"/>
</dbReference>
<gene>
    <name evidence="10" type="ORF">llap_17110</name>
</gene>
<dbReference type="GO" id="GO:0005654">
    <property type="term" value="C:nucleoplasm"/>
    <property type="evidence" value="ECO:0007669"/>
    <property type="project" value="UniProtKB-ARBA"/>
</dbReference>
<feature type="region of interest" description="Disordered" evidence="7">
    <location>
        <begin position="1"/>
        <end position="41"/>
    </location>
</feature>
<dbReference type="PROSITE" id="PS50090">
    <property type="entry name" value="MYB_LIKE"/>
    <property type="match status" value="1"/>
</dbReference>
<dbReference type="GO" id="GO:0003720">
    <property type="term" value="F:telomerase activity"/>
    <property type="evidence" value="ECO:0007669"/>
    <property type="project" value="TreeGrafter"/>
</dbReference>
<dbReference type="GO" id="GO:0032208">
    <property type="term" value="P:negative regulation of telomere maintenance via recombination"/>
    <property type="evidence" value="ECO:0007669"/>
    <property type="project" value="TreeGrafter"/>
</dbReference>
<dbReference type="PROSITE" id="PS51294">
    <property type="entry name" value="HTH_MYB"/>
    <property type="match status" value="1"/>
</dbReference>
<dbReference type="SMART" id="SM00717">
    <property type="entry name" value="SANT"/>
    <property type="match status" value="1"/>
</dbReference>
<dbReference type="Gene3D" id="1.10.10.60">
    <property type="entry name" value="Homeodomain-like"/>
    <property type="match status" value="1"/>
</dbReference>
<evidence type="ECO:0000256" key="1">
    <source>
        <dbReference type="ARBA" id="ARBA00004574"/>
    </source>
</evidence>
<evidence type="ECO:0000313" key="10">
    <source>
        <dbReference type="EMBL" id="PKU32591.1"/>
    </source>
</evidence>
<dbReference type="GO" id="GO:1905839">
    <property type="term" value="P:negative regulation of telomeric D-loop disassembly"/>
    <property type="evidence" value="ECO:0007669"/>
    <property type="project" value="TreeGrafter"/>
</dbReference>
<evidence type="ECO:0000313" key="11">
    <source>
        <dbReference type="Proteomes" id="UP000233556"/>
    </source>
</evidence>
<protein>
    <submittedName>
        <fullName evidence="10">Uncharacterized protein</fullName>
    </submittedName>
</protein>
<sequence>MEEDNQYSELSESPDSSQEPVVSSASRPVQKVHDQPVSTKSAKYEAHLLWSFQRRWNSSYGEETKDSWSEEDELFSDAASFGRNSHNASVFGSKKQKWTIQESEWIKEGVKKFGEGRWKAICQKYPFQNRTPVMIKDRWRTMKKLGIL</sequence>
<dbReference type="PANTHER" id="PTHR46833:SF1">
    <property type="entry name" value="TELOMERIC REPEAT-BINDING FACTOR 2"/>
    <property type="match status" value="1"/>
</dbReference>
<keyword evidence="5" id="KW-0539">Nucleus</keyword>
<dbReference type="GO" id="GO:0070198">
    <property type="term" value="P:protein localization to chromosome, telomeric region"/>
    <property type="evidence" value="ECO:0007669"/>
    <property type="project" value="TreeGrafter"/>
</dbReference>
<dbReference type="InterPro" id="IPR017930">
    <property type="entry name" value="Myb_dom"/>
</dbReference>
<accession>A0A2I0TFK3</accession>
<dbReference type="CDD" id="cd11660">
    <property type="entry name" value="SANT_TRF"/>
    <property type="match status" value="1"/>
</dbReference>
<dbReference type="InterPro" id="IPR001005">
    <property type="entry name" value="SANT/Myb"/>
</dbReference>
<dbReference type="GO" id="GO:0031848">
    <property type="term" value="P:protection from non-homologous end joining at telomere"/>
    <property type="evidence" value="ECO:0007669"/>
    <property type="project" value="InterPro"/>
</dbReference>
<dbReference type="AlphaFoldDB" id="A0A2I0TFK3"/>
<dbReference type="GO" id="GO:0061820">
    <property type="term" value="P:telomeric D-loop disassembly"/>
    <property type="evidence" value="ECO:0007669"/>
    <property type="project" value="TreeGrafter"/>
</dbReference>
<evidence type="ECO:0000256" key="5">
    <source>
        <dbReference type="ARBA" id="ARBA00023242"/>
    </source>
</evidence>
<reference evidence="11" key="1">
    <citation type="submission" date="2017-11" db="EMBL/GenBank/DDBJ databases">
        <authorList>
            <person name="Lima N.C."/>
            <person name="Parody-Merino A.M."/>
            <person name="Battley P.F."/>
            <person name="Fidler A.E."/>
            <person name="Prosdocimi F."/>
        </authorList>
    </citation>
    <scope>NUCLEOTIDE SEQUENCE [LARGE SCALE GENOMIC DNA]</scope>
</reference>
<dbReference type="Proteomes" id="UP000233556">
    <property type="component" value="Unassembled WGS sequence"/>
</dbReference>
<proteinExistence type="predicted"/>
<dbReference type="PANTHER" id="PTHR46833">
    <property type="entry name" value="TELOMERIC REPEAT-BINDING FACTOR 2 TERF2"/>
    <property type="match status" value="1"/>
</dbReference>
<dbReference type="GO" id="GO:0070187">
    <property type="term" value="C:shelterin complex"/>
    <property type="evidence" value="ECO:0007669"/>
    <property type="project" value="TreeGrafter"/>
</dbReference>
<dbReference type="InterPro" id="IPR009057">
    <property type="entry name" value="Homeodomain-like_sf"/>
</dbReference>
<dbReference type="OrthoDB" id="608866at2759"/>
<feature type="domain" description="HTH myb-type" evidence="9">
    <location>
        <begin position="94"/>
        <end position="147"/>
    </location>
</feature>
<name>A0A2I0TFK3_LIMLA</name>
<evidence type="ECO:0000256" key="2">
    <source>
        <dbReference type="ARBA" id="ARBA00022454"/>
    </source>
</evidence>